<reference evidence="2" key="1">
    <citation type="submission" date="2022-10" db="EMBL/GenBank/DDBJ databases">
        <title>Streptococcus didelphis as causative of fatal infections in opossums (Didelphis albiventris).</title>
        <authorList>
            <person name="Breyer G.M."/>
            <person name="Da Silva M.E.R.J."/>
            <person name="Siqueira F.M."/>
        </authorList>
    </citation>
    <scope>NUCLEOTIDE SEQUENCE [LARGE SCALE GENOMIC DNA]</scope>
    <source>
        <strain evidence="2">LBVP101/21</strain>
        <plasmid evidence="2">unnamed</plasmid>
    </source>
</reference>
<organism evidence="1 2">
    <name type="scientific">Streptococcus didelphis</name>
    <dbReference type="NCBI Taxonomy" id="102886"/>
    <lineage>
        <taxon>Bacteria</taxon>
        <taxon>Bacillati</taxon>
        <taxon>Bacillota</taxon>
        <taxon>Bacilli</taxon>
        <taxon>Lactobacillales</taxon>
        <taxon>Streptococcaceae</taxon>
        <taxon>Streptococcus</taxon>
    </lineage>
</organism>
<evidence type="ECO:0000313" key="2">
    <source>
        <dbReference type="Proteomes" id="UP001238096"/>
    </source>
</evidence>
<keyword evidence="2" id="KW-1185">Reference proteome</keyword>
<dbReference type="RefSeq" id="WP_306676066.1">
    <property type="nucleotide sequence ID" value="NZ_CP110510.1"/>
</dbReference>
<dbReference type="EMBL" id="CP110510">
    <property type="protein sequence ID" value="WMB28874.1"/>
    <property type="molecule type" value="Genomic_DNA"/>
</dbReference>
<proteinExistence type="predicted"/>
<accession>A0ABY9LJ49</accession>
<protein>
    <submittedName>
        <fullName evidence="1">MobA/MobL family protein</fullName>
    </submittedName>
</protein>
<geneLocation type="plasmid" evidence="1 2">
    <name>unnamed</name>
</geneLocation>
<dbReference type="Gene3D" id="3.30.930.30">
    <property type="match status" value="1"/>
</dbReference>
<name>A0ABY9LJ49_9STRE</name>
<keyword evidence="1" id="KW-0614">Plasmid</keyword>
<dbReference type="Proteomes" id="UP001238096">
    <property type="component" value="Plasmid unnamed"/>
</dbReference>
<gene>
    <name evidence="1" type="ORF">N1496_10200</name>
</gene>
<sequence>MKRKRGDTIGNLPFIYDNSKREGGKSLIAMASYRSGEKLYSELYEKTNLYNHRNVKPEAFILKPDYAR</sequence>
<evidence type="ECO:0000313" key="1">
    <source>
        <dbReference type="EMBL" id="WMB28874.1"/>
    </source>
</evidence>